<reference evidence="3 4" key="1">
    <citation type="submission" date="2020-02" db="EMBL/GenBank/DDBJ databases">
        <title>Whole-genome analyses of novel actinobacteria.</title>
        <authorList>
            <person name="Sahin N."/>
            <person name="Tokatli A."/>
        </authorList>
    </citation>
    <scope>NUCLEOTIDE SEQUENCE [LARGE SCALE GENOMIC DNA]</scope>
    <source>
        <strain evidence="3 4">YC504</strain>
    </source>
</reference>
<feature type="compositionally biased region" description="Low complexity" evidence="1">
    <location>
        <begin position="22"/>
        <end position="32"/>
    </location>
</feature>
<dbReference type="PANTHER" id="PTHR24094">
    <property type="entry name" value="SECRETED PROTEIN"/>
    <property type="match status" value="1"/>
</dbReference>
<keyword evidence="3" id="KW-0540">Nuclease</keyword>
<dbReference type="PROSITE" id="PS51257">
    <property type="entry name" value="PROKAR_LIPOPROTEIN"/>
    <property type="match status" value="1"/>
</dbReference>
<dbReference type="EMBL" id="JAAKZW010000315">
    <property type="protein sequence ID" value="NGO81359.1"/>
    <property type="molecule type" value="Genomic_DNA"/>
</dbReference>
<evidence type="ECO:0000313" key="4">
    <source>
        <dbReference type="Proteomes" id="UP000481109"/>
    </source>
</evidence>
<dbReference type="GO" id="GO:0004519">
    <property type="term" value="F:endonuclease activity"/>
    <property type="evidence" value="ECO:0007669"/>
    <property type="project" value="UniProtKB-KW"/>
</dbReference>
<evidence type="ECO:0000256" key="1">
    <source>
        <dbReference type="SAM" id="MobiDB-lite"/>
    </source>
</evidence>
<protein>
    <submittedName>
        <fullName evidence="3">HNH endonuclease</fullName>
    </submittedName>
</protein>
<gene>
    <name evidence="3" type="ORF">G6045_37725</name>
</gene>
<name>A0A6G4XUS5_9ACTN</name>
<feature type="domain" description="GmrSD restriction endonucleases C-terminal" evidence="2">
    <location>
        <begin position="75"/>
        <end position="208"/>
    </location>
</feature>
<accession>A0A6G4XUS5</accession>
<sequence length="234" mass="25016">MRTVVGSVLLAALAVGCTPAPEEPAAGQPAAGGKPGSALSAVDELTVKGRAPKTGYDRSRFGSPWADTDSNSCGTRDDILARDLERVRTEGDCKVASGLLAPDPYTGKDITFERGRSKVDIDHVVALSDAWQKGAQQWKPGKRIAFANDPLNLRAVEASVNRSKRDGDTATWLPPAKAARCSYVATQVAVKRKYGLWVTSAERDAMRRVLGGCPEQRLPEGDAPTMAPPRFRAD</sequence>
<evidence type="ECO:0000259" key="2">
    <source>
        <dbReference type="Pfam" id="PF07510"/>
    </source>
</evidence>
<keyword evidence="4" id="KW-1185">Reference proteome</keyword>
<dbReference type="InterPro" id="IPR011089">
    <property type="entry name" value="GmrSD_C"/>
</dbReference>
<dbReference type="Proteomes" id="UP000481109">
    <property type="component" value="Unassembled WGS sequence"/>
</dbReference>
<dbReference type="PANTHER" id="PTHR24094:SF15">
    <property type="entry name" value="AMP-DEPENDENT SYNTHETASE_LIGASE DOMAIN-CONTAINING PROTEIN-RELATED"/>
    <property type="match status" value="1"/>
</dbReference>
<dbReference type="AlphaFoldDB" id="A0A6G4XUS5"/>
<proteinExistence type="predicted"/>
<dbReference type="Pfam" id="PF07510">
    <property type="entry name" value="GmrSD_C"/>
    <property type="match status" value="1"/>
</dbReference>
<feature type="region of interest" description="Disordered" evidence="1">
    <location>
        <begin position="22"/>
        <end position="41"/>
    </location>
</feature>
<organism evidence="3 4">
    <name type="scientific">Streptomyces mesophilus</name>
    <dbReference type="NCBI Taxonomy" id="1775132"/>
    <lineage>
        <taxon>Bacteria</taxon>
        <taxon>Bacillati</taxon>
        <taxon>Actinomycetota</taxon>
        <taxon>Actinomycetes</taxon>
        <taxon>Kitasatosporales</taxon>
        <taxon>Streptomycetaceae</taxon>
        <taxon>Streptomyces</taxon>
    </lineage>
</organism>
<keyword evidence="3" id="KW-0378">Hydrolase</keyword>
<dbReference type="RefSeq" id="WP_165336757.1">
    <property type="nucleotide sequence ID" value="NZ_JAAKZW010000315.1"/>
</dbReference>
<feature type="region of interest" description="Disordered" evidence="1">
    <location>
        <begin position="212"/>
        <end position="234"/>
    </location>
</feature>
<keyword evidence="3" id="KW-0255">Endonuclease</keyword>
<evidence type="ECO:0000313" key="3">
    <source>
        <dbReference type="EMBL" id="NGO81359.1"/>
    </source>
</evidence>
<comment type="caution">
    <text evidence="3">The sequence shown here is derived from an EMBL/GenBank/DDBJ whole genome shotgun (WGS) entry which is preliminary data.</text>
</comment>